<evidence type="ECO:0000313" key="2">
    <source>
        <dbReference type="Proteomes" id="UP000294563"/>
    </source>
</evidence>
<dbReference type="RefSeq" id="WP_134014295.1">
    <property type="nucleotide sequence ID" value="NZ_SOBH01000002.1"/>
</dbReference>
<dbReference type="EMBL" id="SOBH01000002">
    <property type="protein sequence ID" value="TDT75167.1"/>
    <property type="molecule type" value="Genomic_DNA"/>
</dbReference>
<keyword evidence="2" id="KW-1185">Reference proteome</keyword>
<gene>
    <name evidence="1" type="ORF">BDE40_1894</name>
</gene>
<protein>
    <submittedName>
        <fullName evidence="1">Uncharacterized protein</fullName>
    </submittedName>
</protein>
<accession>A0A4R7LHC6</accession>
<sequence>MSDFEIIRGDIIMVTIAGLKTLMLIEAIRSAKIVRLLPGQTLADATRLLPDLSPNALNRIMLCGPVAQIGMVPLTQELADELRFNAPEVCVYLEDVEDHLPKARKEQPADGVQLK</sequence>
<organism evidence="1 2">
    <name type="scientific">Litoreibacter halocynthiae</name>
    <dbReference type="NCBI Taxonomy" id="1242689"/>
    <lineage>
        <taxon>Bacteria</taxon>
        <taxon>Pseudomonadati</taxon>
        <taxon>Pseudomonadota</taxon>
        <taxon>Alphaproteobacteria</taxon>
        <taxon>Rhodobacterales</taxon>
        <taxon>Roseobacteraceae</taxon>
        <taxon>Litoreibacter</taxon>
    </lineage>
</organism>
<name>A0A4R7LHC6_9RHOB</name>
<comment type="caution">
    <text evidence="1">The sequence shown here is derived from an EMBL/GenBank/DDBJ whole genome shotgun (WGS) entry which is preliminary data.</text>
</comment>
<evidence type="ECO:0000313" key="1">
    <source>
        <dbReference type="EMBL" id="TDT75167.1"/>
    </source>
</evidence>
<proteinExistence type="predicted"/>
<dbReference type="Proteomes" id="UP000294563">
    <property type="component" value="Unassembled WGS sequence"/>
</dbReference>
<reference evidence="1 2" key="1">
    <citation type="submission" date="2019-03" db="EMBL/GenBank/DDBJ databases">
        <title>Genomic Encyclopedia of Archaeal and Bacterial Type Strains, Phase II (KMG-II): from individual species to whole genera.</title>
        <authorList>
            <person name="Goeker M."/>
        </authorList>
    </citation>
    <scope>NUCLEOTIDE SEQUENCE [LARGE SCALE GENOMIC DNA]</scope>
    <source>
        <strain evidence="1 2">DSM 29467</strain>
    </source>
</reference>
<dbReference type="AlphaFoldDB" id="A0A4R7LHC6"/>